<reference evidence="4 5" key="1">
    <citation type="journal article" date="2003" name="Int. J. Syst. Evol. Microbiol.">
        <title>Bacillus nealsonii sp. nov., isolated from a spacecraft-assembly facility, whose spores are gamma-radiation resistant.</title>
        <authorList>
            <person name="Venkateswaran K."/>
            <person name="Kempf M."/>
            <person name="Chen F."/>
            <person name="Satomi M."/>
            <person name="Nicholson W."/>
            <person name="Kern R."/>
        </authorList>
    </citation>
    <scope>NUCLEOTIDE SEQUENCE [LARGE SCALE GENOMIC DNA]</scope>
    <source>
        <strain evidence="4 5">FO-92</strain>
    </source>
</reference>
<evidence type="ECO:0000256" key="1">
    <source>
        <dbReference type="ARBA" id="ARBA00004241"/>
    </source>
</evidence>
<dbReference type="InterPro" id="IPR045584">
    <property type="entry name" value="Pilin-like"/>
</dbReference>
<dbReference type="OrthoDB" id="2937119at2"/>
<dbReference type="EMBL" id="PISE01000066">
    <property type="protein sequence ID" value="PKG21687.1"/>
    <property type="molecule type" value="Genomic_DNA"/>
</dbReference>
<accession>A0A2N0YWQ0</accession>
<sequence>MYMKKVINTLKNQRGLTLIELLAVVVILGIIAAIAVPSVGKIISNTKEDAKVAEALQIINAAKIAQANDSTKTSWVYDAEDTDKTNGELKEYLNSVKDTSFTVTFDATSGDYSIKGHDSASIVKSSYTETTVVPESELTAKAQ</sequence>
<dbReference type="Pfam" id="PF07963">
    <property type="entry name" value="N_methyl"/>
    <property type="match status" value="1"/>
</dbReference>
<dbReference type="NCBIfam" id="TIGR02532">
    <property type="entry name" value="IV_pilin_GFxxxE"/>
    <property type="match status" value="1"/>
</dbReference>
<dbReference type="Proteomes" id="UP000233375">
    <property type="component" value="Unassembled WGS sequence"/>
</dbReference>
<comment type="caution">
    <text evidence="4">The sequence shown here is derived from an EMBL/GenBank/DDBJ whole genome shotgun (WGS) entry which is preliminary data.</text>
</comment>
<dbReference type="PROSITE" id="PS00409">
    <property type="entry name" value="PROKAR_NTER_METHYL"/>
    <property type="match status" value="1"/>
</dbReference>
<keyword evidence="3" id="KW-1133">Transmembrane helix</keyword>
<protein>
    <submittedName>
        <fullName evidence="4">Prepilin-type cleavage/methylation domain-containing protein</fullName>
    </submittedName>
</protein>
<evidence type="ECO:0000256" key="3">
    <source>
        <dbReference type="SAM" id="Phobius"/>
    </source>
</evidence>
<evidence type="ECO:0000313" key="5">
    <source>
        <dbReference type="Proteomes" id="UP000233375"/>
    </source>
</evidence>
<dbReference type="GO" id="GO:0009986">
    <property type="term" value="C:cell surface"/>
    <property type="evidence" value="ECO:0007669"/>
    <property type="project" value="UniProtKB-SubCell"/>
</dbReference>
<keyword evidence="2" id="KW-0178">Competence</keyword>
<comment type="subcellular location">
    <subcellularLocation>
        <location evidence="1">Cell surface</location>
    </subcellularLocation>
</comment>
<evidence type="ECO:0000256" key="2">
    <source>
        <dbReference type="ARBA" id="ARBA00023287"/>
    </source>
</evidence>
<dbReference type="AlphaFoldDB" id="A0A2N0YWQ0"/>
<dbReference type="Gene3D" id="3.30.700.10">
    <property type="entry name" value="Glycoprotein, Type 4 Pilin"/>
    <property type="match status" value="1"/>
</dbReference>
<keyword evidence="3" id="KW-0472">Membrane</keyword>
<proteinExistence type="predicted"/>
<dbReference type="SUPFAM" id="SSF54523">
    <property type="entry name" value="Pili subunits"/>
    <property type="match status" value="1"/>
</dbReference>
<keyword evidence="3" id="KW-0812">Transmembrane</keyword>
<organism evidence="4 5">
    <name type="scientific">Niallia nealsonii</name>
    <dbReference type="NCBI Taxonomy" id="115979"/>
    <lineage>
        <taxon>Bacteria</taxon>
        <taxon>Bacillati</taxon>
        <taxon>Bacillota</taxon>
        <taxon>Bacilli</taxon>
        <taxon>Bacillales</taxon>
        <taxon>Bacillaceae</taxon>
        <taxon>Niallia</taxon>
    </lineage>
</organism>
<gene>
    <name evidence="4" type="ORF">CWS01_21190</name>
</gene>
<evidence type="ECO:0000313" key="4">
    <source>
        <dbReference type="EMBL" id="PKG21687.1"/>
    </source>
</evidence>
<dbReference type="GO" id="GO:0030420">
    <property type="term" value="P:establishment of competence for transformation"/>
    <property type="evidence" value="ECO:0007669"/>
    <property type="project" value="UniProtKB-KW"/>
</dbReference>
<dbReference type="InterPro" id="IPR012902">
    <property type="entry name" value="N_methyl_site"/>
</dbReference>
<feature type="transmembrane region" description="Helical" evidence="3">
    <location>
        <begin position="21"/>
        <end position="40"/>
    </location>
</feature>
<keyword evidence="5" id="KW-1185">Reference proteome</keyword>
<name>A0A2N0YWQ0_9BACI</name>